<keyword evidence="3" id="KW-1185">Reference proteome</keyword>
<dbReference type="SUPFAM" id="SSF51703">
    <property type="entry name" value="Cobalamin (vitamin B12)-dependent enzymes"/>
    <property type="match status" value="1"/>
</dbReference>
<comment type="caution">
    <text evidence="2">The sequence shown here is derived from an EMBL/GenBank/DDBJ whole genome shotgun (WGS) entry which is preliminary data.</text>
</comment>
<evidence type="ECO:0000313" key="3">
    <source>
        <dbReference type="Proteomes" id="UP000664601"/>
    </source>
</evidence>
<dbReference type="InterPro" id="IPR015130">
    <property type="entry name" value="Lys-AminoMut_A"/>
</dbReference>
<evidence type="ECO:0000259" key="1">
    <source>
        <dbReference type="Pfam" id="PF16552"/>
    </source>
</evidence>
<accession>A0ABS3L7R4</accession>
<dbReference type="EMBL" id="JAFREM010000010">
    <property type="protein sequence ID" value="MBO1305669.1"/>
    <property type="molecule type" value="Genomic_DNA"/>
</dbReference>
<proteinExistence type="predicted"/>
<dbReference type="Gene3D" id="1.10.8.1000">
    <property type="entry name" value="Ornithine 4,5 aminomutase S component, alpha subunit-like"/>
    <property type="match status" value="1"/>
</dbReference>
<dbReference type="RefSeq" id="WP_207672610.1">
    <property type="nucleotide sequence ID" value="NZ_JAFREM010000010.1"/>
</dbReference>
<sequence>MSVEENQVTFEEARKPLANLSDEELKDRFWQLAEQVVEPMLELGKKYTSPSIERSILLRMGFSSIEATEIVNQVLAHELMGKGAGHIVYRIAQENGLEIREAGLKLAEGEYWDQANTIFKGGK</sequence>
<organism evidence="2 3">
    <name type="scientific">Candidatus Enterococcus moelleringii</name>
    <dbReference type="NCBI Taxonomy" id="2815325"/>
    <lineage>
        <taxon>Bacteria</taxon>
        <taxon>Bacillati</taxon>
        <taxon>Bacillota</taxon>
        <taxon>Bacilli</taxon>
        <taxon>Lactobacillales</taxon>
        <taxon>Enterococcaceae</taxon>
        <taxon>Enterococcus</taxon>
    </lineage>
</organism>
<name>A0ABS3L7R4_9ENTE</name>
<gene>
    <name evidence="2" type="ORF">JZO70_05835</name>
</gene>
<feature type="domain" description="D-Lysine 5,6-aminomutase alpha subunit" evidence="1">
    <location>
        <begin position="9"/>
        <end position="119"/>
    </location>
</feature>
<dbReference type="Gene3D" id="6.10.250.2220">
    <property type="match status" value="1"/>
</dbReference>
<dbReference type="Pfam" id="PF16552">
    <property type="entry name" value="OAM_alpha"/>
    <property type="match status" value="1"/>
</dbReference>
<reference evidence="2 3" key="1">
    <citation type="submission" date="2021-03" db="EMBL/GenBank/DDBJ databases">
        <title>Enterococcal diversity collection.</title>
        <authorList>
            <person name="Gilmore M.S."/>
            <person name="Schwartzman J."/>
            <person name="Van Tyne D."/>
            <person name="Martin M."/>
            <person name="Earl A.M."/>
            <person name="Manson A.L."/>
            <person name="Straub T."/>
            <person name="Salamzade R."/>
            <person name="Saavedra J."/>
            <person name="Lebreton F."/>
            <person name="Prichula J."/>
            <person name="Schaufler K."/>
            <person name="Gaca A."/>
            <person name="Sgardioli B."/>
            <person name="Wagenaar J."/>
            <person name="Strong T."/>
        </authorList>
    </citation>
    <scope>NUCLEOTIDE SEQUENCE [LARGE SCALE GENOMIC DNA]</scope>
    <source>
        <strain evidence="2 3">669A</strain>
    </source>
</reference>
<evidence type="ECO:0000313" key="2">
    <source>
        <dbReference type="EMBL" id="MBO1305669.1"/>
    </source>
</evidence>
<dbReference type="Proteomes" id="UP000664601">
    <property type="component" value="Unassembled WGS sequence"/>
</dbReference>
<protein>
    <submittedName>
        <fullName evidence="2">Ornithine aminomutase subunit alpha</fullName>
    </submittedName>
</protein>
<dbReference type="InterPro" id="IPR016176">
    <property type="entry name" value="Cbl-dep_enz_cat"/>
</dbReference>